<evidence type="ECO:0000256" key="1">
    <source>
        <dbReference type="SAM" id="Phobius"/>
    </source>
</evidence>
<feature type="transmembrane region" description="Helical" evidence="1">
    <location>
        <begin position="7"/>
        <end position="28"/>
    </location>
</feature>
<evidence type="ECO:0000313" key="3">
    <source>
        <dbReference type="EMBL" id="MPM26393.1"/>
    </source>
</evidence>
<dbReference type="GO" id="GO:0005975">
    <property type="term" value="P:carbohydrate metabolic process"/>
    <property type="evidence" value="ECO:0007669"/>
    <property type="project" value="InterPro"/>
</dbReference>
<sequence length="237" mass="27223">MNRKKKSILIILTIFILVIALCLSLFYISKSRNFQFFGEIVCSLSNEDKIIALTFDDGPTENTAAILDKLDELNVVATFFVCGNNIEKRPEDAKAIVEAGHVLGNHSFSHQRMLLKFYDFYKDEIDKTNELIRESGYEQEIFFRPPYCKKLFGLPYYLNSIGMVTVTWDMEPETVLGFNAKPEEIAQYVIDNVESSSIILLHPMYNKDNVLLALDILVPELRSQGYTFSTIPDMYKE</sequence>
<proteinExistence type="predicted"/>
<dbReference type="Gene3D" id="3.20.20.370">
    <property type="entry name" value="Glycoside hydrolase/deacetylase"/>
    <property type="match status" value="1"/>
</dbReference>
<dbReference type="PROSITE" id="PS51677">
    <property type="entry name" value="NODB"/>
    <property type="match status" value="1"/>
</dbReference>
<comment type="caution">
    <text evidence="3">The sequence shown here is derived from an EMBL/GenBank/DDBJ whole genome shotgun (WGS) entry which is preliminary data.</text>
</comment>
<keyword evidence="1" id="KW-1133">Transmembrane helix</keyword>
<reference evidence="3" key="1">
    <citation type="submission" date="2019-08" db="EMBL/GenBank/DDBJ databases">
        <authorList>
            <person name="Kucharzyk K."/>
            <person name="Murdoch R.W."/>
            <person name="Higgins S."/>
            <person name="Loffler F."/>
        </authorList>
    </citation>
    <scope>NUCLEOTIDE SEQUENCE</scope>
</reference>
<keyword evidence="3" id="KW-0378">Hydrolase</keyword>
<evidence type="ECO:0000259" key="2">
    <source>
        <dbReference type="PROSITE" id="PS51677"/>
    </source>
</evidence>
<dbReference type="Pfam" id="PF01522">
    <property type="entry name" value="Polysacc_deac_1"/>
    <property type="match status" value="1"/>
</dbReference>
<accession>A0A644YIS6</accession>
<dbReference type="EMBL" id="VSSQ01004723">
    <property type="protein sequence ID" value="MPM26393.1"/>
    <property type="molecule type" value="Genomic_DNA"/>
</dbReference>
<name>A0A644YIS6_9ZZZZ</name>
<feature type="domain" description="NodB homology" evidence="2">
    <location>
        <begin position="49"/>
        <end position="229"/>
    </location>
</feature>
<dbReference type="InterPro" id="IPR011330">
    <property type="entry name" value="Glyco_hydro/deAcase_b/a-brl"/>
</dbReference>
<keyword evidence="1" id="KW-0812">Transmembrane</keyword>
<organism evidence="3">
    <name type="scientific">bioreactor metagenome</name>
    <dbReference type="NCBI Taxonomy" id="1076179"/>
    <lineage>
        <taxon>unclassified sequences</taxon>
        <taxon>metagenomes</taxon>
        <taxon>ecological metagenomes</taxon>
    </lineage>
</organism>
<dbReference type="SUPFAM" id="SSF88713">
    <property type="entry name" value="Glycoside hydrolase/deacetylase"/>
    <property type="match status" value="1"/>
</dbReference>
<dbReference type="PANTHER" id="PTHR10587:SF125">
    <property type="entry name" value="POLYSACCHARIDE DEACETYLASE YHEN-RELATED"/>
    <property type="match status" value="1"/>
</dbReference>
<dbReference type="EC" id="3.5.1.-" evidence="3"/>
<gene>
    <name evidence="3" type="primary">pdaA_5</name>
    <name evidence="3" type="ORF">SDC9_72894</name>
</gene>
<dbReference type="GO" id="GO:0016810">
    <property type="term" value="F:hydrolase activity, acting on carbon-nitrogen (but not peptide) bonds"/>
    <property type="evidence" value="ECO:0007669"/>
    <property type="project" value="InterPro"/>
</dbReference>
<dbReference type="PANTHER" id="PTHR10587">
    <property type="entry name" value="GLYCOSYL TRANSFERASE-RELATED"/>
    <property type="match status" value="1"/>
</dbReference>
<dbReference type="InterPro" id="IPR002509">
    <property type="entry name" value="NODB_dom"/>
</dbReference>
<protein>
    <submittedName>
        <fullName evidence="3">Peptidoglycan-N-acetylmuramic acid deacetylase PdaA</fullName>
        <ecNumber evidence="3">3.5.1.-</ecNumber>
    </submittedName>
</protein>
<dbReference type="AlphaFoldDB" id="A0A644YIS6"/>
<dbReference type="InterPro" id="IPR050248">
    <property type="entry name" value="Polysacc_deacetylase_ArnD"/>
</dbReference>
<keyword evidence="1" id="KW-0472">Membrane</keyword>